<protein>
    <submittedName>
        <fullName evidence="1">CRISPR-associated protein</fullName>
    </submittedName>
</protein>
<comment type="caution">
    <text evidence="1">The sequence shown here is derived from an EMBL/GenBank/DDBJ whole genome shotgun (WGS) entry which is preliminary data.</text>
</comment>
<sequence>MSQVIDRRYDFVFLFDVQDGNPNGDPDAGNLPRIDPQTMQGFVTDVCIKR</sequence>
<evidence type="ECO:0000313" key="1">
    <source>
        <dbReference type="EMBL" id="EQD58347.1"/>
    </source>
</evidence>
<gene>
    <name evidence="1" type="ORF">B1A_10823</name>
</gene>
<dbReference type="AlphaFoldDB" id="T1ALU1"/>
<organism evidence="1">
    <name type="scientific">mine drainage metagenome</name>
    <dbReference type="NCBI Taxonomy" id="410659"/>
    <lineage>
        <taxon>unclassified sequences</taxon>
        <taxon>metagenomes</taxon>
        <taxon>ecological metagenomes</taxon>
    </lineage>
</organism>
<reference evidence="1" key="1">
    <citation type="submission" date="2013-08" db="EMBL/GenBank/DDBJ databases">
        <authorList>
            <person name="Mendez C."/>
            <person name="Richter M."/>
            <person name="Ferrer M."/>
            <person name="Sanchez J."/>
        </authorList>
    </citation>
    <scope>NUCLEOTIDE SEQUENCE</scope>
</reference>
<reference evidence="1" key="2">
    <citation type="journal article" date="2014" name="ISME J.">
        <title>Microbial stratification in low pH oxic and suboxic macroscopic growths along an acid mine drainage.</title>
        <authorList>
            <person name="Mendez-Garcia C."/>
            <person name="Mesa V."/>
            <person name="Sprenger R.R."/>
            <person name="Richter M."/>
            <person name="Diez M.S."/>
            <person name="Solano J."/>
            <person name="Bargiela R."/>
            <person name="Golyshina O.V."/>
            <person name="Manteca A."/>
            <person name="Ramos J.L."/>
            <person name="Gallego J.R."/>
            <person name="Llorente I."/>
            <person name="Martins Dos Santos V.A."/>
            <person name="Jensen O.N."/>
            <person name="Pelaez A.I."/>
            <person name="Sanchez J."/>
            <person name="Ferrer M."/>
        </authorList>
    </citation>
    <scope>NUCLEOTIDE SEQUENCE</scope>
</reference>
<dbReference type="InterPro" id="IPR006482">
    <property type="entry name" value="Cas7_Csh2/Csh2"/>
</dbReference>
<dbReference type="EMBL" id="AUZX01007718">
    <property type="protein sequence ID" value="EQD58347.1"/>
    <property type="molecule type" value="Genomic_DNA"/>
</dbReference>
<feature type="non-terminal residue" evidence="1">
    <location>
        <position position="50"/>
    </location>
</feature>
<proteinExistence type="predicted"/>
<name>T1ALU1_9ZZZZ</name>
<accession>T1ALU1</accession>
<dbReference type="Pfam" id="PF05107">
    <property type="entry name" value="Cas_Cas7"/>
    <property type="match status" value="1"/>
</dbReference>
<dbReference type="GO" id="GO:0043571">
    <property type="term" value="P:maintenance of CRISPR repeat elements"/>
    <property type="evidence" value="ECO:0007669"/>
    <property type="project" value="InterPro"/>
</dbReference>